<organism evidence="1 2">
    <name type="scientific">Marine Group III euryarchaeote CG-Epi6</name>
    <dbReference type="NCBI Taxonomy" id="1889000"/>
    <lineage>
        <taxon>Archaea</taxon>
        <taxon>Methanobacteriati</taxon>
        <taxon>Thermoplasmatota</taxon>
        <taxon>Thermoplasmata</taxon>
        <taxon>Candidatus Thermoprofundales</taxon>
    </lineage>
</organism>
<dbReference type="InterPro" id="IPR014517">
    <property type="entry name" value="ArsR_tscrpt_regulator"/>
</dbReference>
<gene>
    <name evidence="1" type="ORF">BEU03_00330</name>
</gene>
<dbReference type="AlphaFoldDB" id="A0A1J5SVX9"/>
<evidence type="ECO:0000313" key="1">
    <source>
        <dbReference type="EMBL" id="OIR12631.1"/>
    </source>
</evidence>
<name>A0A1J5SVX9_9ARCH</name>
<protein>
    <recommendedName>
        <fullName evidence="3">ArsR family transcriptional regulator</fullName>
    </recommendedName>
</protein>
<dbReference type="Pfam" id="PF09824">
    <property type="entry name" value="ArsR"/>
    <property type="match status" value="1"/>
</dbReference>
<accession>A0A1J5SVX9</accession>
<dbReference type="Proteomes" id="UP000183403">
    <property type="component" value="Unassembled WGS sequence"/>
</dbReference>
<sequence>MKRVKLINDPAELVALFRAVDSEIRRNVLSTLADGWTMISELNKKFGEEANDIIVYYEKFKLIESRWEVNKESGRPEKSYRTFYNAFQISTSLTFDETQELLTVVLMSDKEFITYESKIVDLIGDEGTFANDVGRDIGVSSLTLKGLVRRSVKFDFKGHNIVPLKEEE</sequence>
<reference evidence="1 2" key="1">
    <citation type="submission" date="2016-08" db="EMBL/GenBank/DDBJ databases">
        <title>New Insights into Marine Group III Euryarchaeota, from dark to light.</title>
        <authorList>
            <person name="Haro-Moreno J.M."/>
            <person name="Rodriguez-Valera F."/>
            <person name="Lopez-Garcia P."/>
            <person name="Moreira D."/>
            <person name="Martin-Cuadrado A.B."/>
        </authorList>
    </citation>
    <scope>NUCLEOTIDE SEQUENCE [LARGE SCALE GENOMIC DNA]</scope>
    <source>
        <strain evidence="1">CG-Epi6</strain>
    </source>
</reference>
<evidence type="ECO:0000313" key="2">
    <source>
        <dbReference type="Proteomes" id="UP000183403"/>
    </source>
</evidence>
<evidence type="ECO:0008006" key="3">
    <source>
        <dbReference type="Google" id="ProtNLM"/>
    </source>
</evidence>
<dbReference type="EMBL" id="MIYV01000012">
    <property type="protein sequence ID" value="OIR12631.1"/>
    <property type="molecule type" value="Genomic_DNA"/>
</dbReference>
<proteinExistence type="predicted"/>
<dbReference type="PIRSF" id="PIRSF022057">
    <property type="entry name" value="UCP022057"/>
    <property type="match status" value="1"/>
</dbReference>
<comment type="caution">
    <text evidence="1">The sequence shown here is derived from an EMBL/GenBank/DDBJ whole genome shotgun (WGS) entry which is preliminary data.</text>
</comment>